<dbReference type="GO" id="GO:0051287">
    <property type="term" value="F:NAD binding"/>
    <property type="evidence" value="ECO:0007669"/>
    <property type="project" value="InterPro"/>
</dbReference>
<reference evidence="7 9" key="1">
    <citation type="submission" date="2018-08" db="EMBL/GenBank/DDBJ databases">
        <title>A genome reference for cultivated species of the human gut microbiota.</title>
        <authorList>
            <person name="Zou Y."/>
            <person name="Xue W."/>
            <person name="Luo G."/>
        </authorList>
    </citation>
    <scope>NUCLEOTIDE SEQUENCE [LARGE SCALE GENOMIC DNA]</scope>
    <source>
        <strain evidence="7 9">AF37-6AC</strain>
    </source>
</reference>
<comment type="subunit">
    <text evidence="3">Homodimer.</text>
</comment>
<dbReference type="InterPro" id="IPR005255">
    <property type="entry name" value="PdxA_fam"/>
</dbReference>
<gene>
    <name evidence="7" type="ORF">DW021_15605</name>
    <name evidence="8" type="ORF">EAI82_10250</name>
</gene>
<comment type="similarity">
    <text evidence="2">Belongs to the PdxA family. PdxA2 subfamily.</text>
</comment>
<comment type="cofactor">
    <cofactor evidence="1">
        <name>a divalent metal cation</name>
        <dbReference type="ChEBI" id="CHEBI:60240"/>
    </cofactor>
</comment>
<evidence type="ECO:0000313" key="7">
    <source>
        <dbReference type="EMBL" id="RHL43416.1"/>
    </source>
</evidence>
<dbReference type="Gene3D" id="3.40.718.10">
    <property type="entry name" value="Isopropylmalate Dehydrogenase"/>
    <property type="match status" value="1"/>
</dbReference>
<dbReference type="SUPFAM" id="SSF53659">
    <property type="entry name" value="Isocitrate/Isopropylmalate dehydrogenase-like"/>
    <property type="match status" value="1"/>
</dbReference>
<dbReference type="RefSeq" id="WP_118393463.1">
    <property type="nucleotide sequence ID" value="NZ_JAAIPQ010000039.1"/>
</dbReference>
<dbReference type="PANTHER" id="PTHR30004:SF6">
    <property type="entry name" value="D-THREONATE 4-PHOSPHATE DEHYDROGENASE"/>
    <property type="match status" value="1"/>
</dbReference>
<accession>A0A415L4F6</accession>
<dbReference type="GO" id="GO:0016491">
    <property type="term" value="F:oxidoreductase activity"/>
    <property type="evidence" value="ECO:0007669"/>
    <property type="project" value="UniProtKB-KW"/>
</dbReference>
<keyword evidence="4" id="KW-0479">Metal-binding</keyword>
<comment type="caution">
    <text evidence="7">The sequence shown here is derived from an EMBL/GenBank/DDBJ whole genome shotgun (WGS) entry which is preliminary data.</text>
</comment>
<protein>
    <submittedName>
        <fullName evidence="7">4-hydroxythreonine-4-phosphate dehydrogenase PdxA</fullName>
    </submittedName>
</protein>
<name>A0A415L4F6_9FIRM</name>
<reference evidence="8 10" key="2">
    <citation type="journal article" date="2019" name="Science, e1252229">
        <title>Invertible promoters mediate bacterial phase variation, antibiotic resistance, and host adaptation in the gut.</title>
        <authorList>
            <person name="Jiang X."/>
            <person name="Hall A.B."/>
            <person name="Arthur T.D."/>
            <person name="Plichta D.R."/>
            <person name="Covington C.T."/>
            <person name="Poyet M."/>
            <person name="Crothers J."/>
            <person name="Moses P.L."/>
            <person name="Tolonen A.C."/>
            <person name="Vlamakis H."/>
            <person name="Alm E.J."/>
            <person name="Xavier R.J."/>
        </authorList>
    </citation>
    <scope>NUCLEOTIDE SEQUENCE [LARGE SCALE GENOMIC DNA]</scope>
    <source>
        <strain evidence="10">af_0058</strain>
        <strain evidence="8">Af_0058</strain>
    </source>
</reference>
<dbReference type="GO" id="GO:0046872">
    <property type="term" value="F:metal ion binding"/>
    <property type="evidence" value="ECO:0007669"/>
    <property type="project" value="UniProtKB-KW"/>
</dbReference>
<dbReference type="PANTHER" id="PTHR30004">
    <property type="entry name" value="4-HYDROXYTHREONINE-4-PHOSPHATE DEHYDROGENASE"/>
    <property type="match status" value="1"/>
</dbReference>
<dbReference type="Proteomes" id="UP000285897">
    <property type="component" value="Unassembled WGS sequence"/>
</dbReference>
<evidence type="ECO:0000313" key="9">
    <source>
        <dbReference type="Proteomes" id="UP000285897"/>
    </source>
</evidence>
<dbReference type="EMBL" id="QROS01000017">
    <property type="protein sequence ID" value="RHL43416.1"/>
    <property type="molecule type" value="Genomic_DNA"/>
</dbReference>
<keyword evidence="5" id="KW-0560">Oxidoreductase</keyword>
<evidence type="ECO:0000256" key="5">
    <source>
        <dbReference type="ARBA" id="ARBA00023002"/>
    </source>
</evidence>
<proteinExistence type="inferred from homology"/>
<evidence type="ECO:0000256" key="2">
    <source>
        <dbReference type="ARBA" id="ARBA00009464"/>
    </source>
</evidence>
<evidence type="ECO:0000256" key="3">
    <source>
        <dbReference type="ARBA" id="ARBA00011738"/>
    </source>
</evidence>
<evidence type="ECO:0000313" key="8">
    <source>
        <dbReference type="EMBL" id="RYT66593.1"/>
    </source>
</evidence>
<dbReference type="Pfam" id="PF04166">
    <property type="entry name" value="PdxA"/>
    <property type="match status" value="1"/>
</dbReference>
<sequence length="371" mass="40482">MKPILGITMGDPSGNGPEISVKALMKPETYEVCRPLIVGDAKCMEAAIPTVKGAESMKINVIHGVKEAKFEPGIIDVYDLDVVDLSKRLYKKDRKKLAEIMQADVLDAAYKESMTMCGEAAFQYVKKAIELAMAGEVDATVTNALNKDHINMAGHHYSGHTEIYADYTHTAKYSMMLAHDELRVIHVSTHVSLRQACDLCKKERVLDVIRIANEGCKALGIKEPKIGVAGLNPHCGENGMFGREEIEEIQPAIDEALAEGINIPEKAPTPPDTVFSKALGGWYDIVVVMYHDQGHIPLKVKGFVYNKELKKWDAVAGVNVTLGLPIIRTSVDHGTGEGHAGDGSANELSLVNAMDYAIRMANAKKEKEVEA</sequence>
<evidence type="ECO:0000256" key="1">
    <source>
        <dbReference type="ARBA" id="ARBA00001968"/>
    </source>
</evidence>
<dbReference type="Proteomes" id="UP000293506">
    <property type="component" value="Unassembled WGS sequence"/>
</dbReference>
<evidence type="ECO:0000256" key="4">
    <source>
        <dbReference type="ARBA" id="ARBA00022723"/>
    </source>
</evidence>
<keyword evidence="6" id="KW-0520">NAD</keyword>
<evidence type="ECO:0000313" key="10">
    <source>
        <dbReference type="Proteomes" id="UP000293506"/>
    </source>
</evidence>
<dbReference type="EMBL" id="RCXQ01000008">
    <property type="protein sequence ID" value="RYT66593.1"/>
    <property type="molecule type" value="Genomic_DNA"/>
</dbReference>
<evidence type="ECO:0000256" key="6">
    <source>
        <dbReference type="ARBA" id="ARBA00023027"/>
    </source>
</evidence>
<dbReference type="AlphaFoldDB" id="A0A415L4F6"/>
<organism evidence="7 9">
    <name type="scientific">Blautia obeum</name>
    <dbReference type="NCBI Taxonomy" id="40520"/>
    <lineage>
        <taxon>Bacteria</taxon>
        <taxon>Bacillati</taxon>
        <taxon>Bacillota</taxon>
        <taxon>Clostridia</taxon>
        <taxon>Lachnospirales</taxon>
        <taxon>Lachnospiraceae</taxon>
        <taxon>Blautia</taxon>
    </lineage>
</organism>